<dbReference type="AlphaFoldDB" id="A0AA86N483"/>
<dbReference type="EMBL" id="CATOUU010000002">
    <property type="protein sequence ID" value="CAI9912471.1"/>
    <property type="molecule type" value="Genomic_DNA"/>
</dbReference>
<gene>
    <name evidence="1" type="ORF">HINF_LOCUS116</name>
    <name evidence="2" type="ORF">HINF_LOCUS58918</name>
</gene>
<accession>A0AA86N483</accession>
<sequence>MLAGSVCTSDQQCKSKGCYQTESDPDIKKCGLYPLACSANDPKYITVYCDDSSILCKLIPGEPCISAEHTICAYKCNFIVATMKYKCSSKIVTCPVNQFAAYKTDSTVPQCYITPSKPCKVGGDECLYACLQVLNTNEFKCSQQDYTCTPPMKPFLQFNTLICKLVVGDECQSQYECTNACYPELSSGKNICSPSEIYCQQGTVAALNSQQVQFCAKQDGDECISNDECVTNACYPNQNGMNYCAFQKQCDANQVQIYVDKTKRLYESRRTRLRSERRLVRLQLLSIS</sequence>
<evidence type="ECO:0000313" key="3">
    <source>
        <dbReference type="Proteomes" id="UP001642409"/>
    </source>
</evidence>
<evidence type="ECO:0000313" key="1">
    <source>
        <dbReference type="EMBL" id="CAI9912471.1"/>
    </source>
</evidence>
<dbReference type="EMBL" id="CAXDID020000334">
    <property type="protein sequence ID" value="CAL6078468.1"/>
    <property type="molecule type" value="Genomic_DNA"/>
</dbReference>
<reference evidence="2 3" key="2">
    <citation type="submission" date="2024-07" db="EMBL/GenBank/DDBJ databases">
        <authorList>
            <person name="Akdeniz Z."/>
        </authorList>
    </citation>
    <scope>NUCLEOTIDE SEQUENCE [LARGE SCALE GENOMIC DNA]</scope>
</reference>
<proteinExistence type="predicted"/>
<evidence type="ECO:0000313" key="2">
    <source>
        <dbReference type="EMBL" id="CAL6078468.1"/>
    </source>
</evidence>
<keyword evidence="3" id="KW-1185">Reference proteome</keyword>
<reference evidence="1" key="1">
    <citation type="submission" date="2023-06" db="EMBL/GenBank/DDBJ databases">
        <authorList>
            <person name="Kurt Z."/>
        </authorList>
    </citation>
    <scope>NUCLEOTIDE SEQUENCE</scope>
</reference>
<organism evidence="1">
    <name type="scientific">Hexamita inflata</name>
    <dbReference type="NCBI Taxonomy" id="28002"/>
    <lineage>
        <taxon>Eukaryota</taxon>
        <taxon>Metamonada</taxon>
        <taxon>Diplomonadida</taxon>
        <taxon>Hexamitidae</taxon>
        <taxon>Hexamitinae</taxon>
        <taxon>Hexamita</taxon>
    </lineage>
</organism>
<name>A0AA86N483_9EUKA</name>
<comment type="caution">
    <text evidence="1">The sequence shown here is derived from an EMBL/GenBank/DDBJ whole genome shotgun (WGS) entry which is preliminary data.</text>
</comment>
<dbReference type="Proteomes" id="UP001642409">
    <property type="component" value="Unassembled WGS sequence"/>
</dbReference>
<protein>
    <submittedName>
        <fullName evidence="2">Hypothetical_protein</fullName>
    </submittedName>
</protein>